<keyword evidence="4" id="KW-0479">Metal-binding</keyword>
<evidence type="ECO:0000256" key="1">
    <source>
        <dbReference type="ARBA" id="ARBA00001970"/>
    </source>
</evidence>
<keyword evidence="5 11" id="KW-0560">Oxidoreductase</keyword>
<feature type="domain" description="Heme haloperoxidase family profile" evidence="10">
    <location>
        <begin position="74"/>
        <end position="309"/>
    </location>
</feature>
<dbReference type="SUPFAM" id="SSF47571">
    <property type="entry name" value="Cloroperoxidase"/>
    <property type="match status" value="1"/>
</dbReference>
<evidence type="ECO:0000313" key="11">
    <source>
        <dbReference type="EMBL" id="KAJ2922182.1"/>
    </source>
</evidence>
<dbReference type="Proteomes" id="UP001140091">
    <property type="component" value="Unassembled WGS sequence"/>
</dbReference>
<evidence type="ECO:0000256" key="8">
    <source>
        <dbReference type="SAM" id="MobiDB-lite"/>
    </source>
</evidence>
<keyword evidence="12" id="KW-1185">Reference proteome</keyword>
<evidence type="ECO:0000256" key="6">
    <source>
        <dbReference type="ARBA" id="ARBA00023004"/>
    </source>
</evidence>
<evidence type="ECO:0000256" key="2">
    <source>
        <dbReference type="ARBA" id="ARBA00022559"/>
    </source>
</evidence>
<evidence type="ECO:0000256" key="4">
    <source>
        <dbReference type="ARBA" id="ARBA00022723"/>
    </source>
</evidence>
<organism evidence="11 12">
    <name type="scientific">Candolleomyces eurysporus</name>
    <dbReference type="NCBI Taxonomy" id="2828524"/>
    <lineage>
        <taxon>Eukaryota</taxon>
        <taxon>Fungi</taxon>
        <taxon>Dikarya</taxon>
        <taxon>Basidiomycota</taxon>
        <taxon>Agaricomycotina</taxon>
        <taxon>Agaricomycetes</taxon>
        <taxon>Agaricomycetidae</taxon>
        <taxon>Agaricales</taxon>
        <taxon>Agaricineae</taxon>
        <taxon>Psathyrellaceae</taxon>
        <taxon>Candolleomyces</taxon>
    </lineage>
</organism>
<evidence type="ECO:0000256" key="9">
    <source>
        <dbReference type="SAM" id="SignalP"/>
    </source>
</evidence>
<dbReference type="PANTHER" id="PTHR33577:SF16">
    <property type="entry name" value="HEME HALOPEROXIDASE FAMILY PROFILE DOMAIN-CONTAINING PROTEIN"/>
    <property type="match status" value="1"/>
</dbReference>
<proteinExistence type="inferred from homology"/>
<dbReference type="PANTHER" id="PTHR33577">
    <property type="entry name" value="STERIGMATOCYSTIN BIOSYNTHESIS PEROXIDASE STCC-RELATED"/>
    <property type="match status" value="1"/>
</dbReference>
<comment type="similarity">
    <text evidence="7">Belongs to the chloroperoxidase family.</text>
</comment>
<protein>
    <submittedName>
        <fullName evidence="11">Heme-thiolate peroxidase</fullName>
        <ecNumber evidence="11">1.11.2.1</ecNumber>
    </submittedName>
</protein>
<gene>
    <name evidence="11" type="ORF">H1R20_g14918</name>
</gene>
<feature type="signal peptide" evidence="9">
    <location>
        <begin position="1"/>
        <end position="23"/>
    </location>
</feature>
<feature type="non-terminal residue" evidence="11">
    <location>
        <position position="1"/>
    </location>
</feature>
<comment type="cofactor">
    <cofactor evidence="1">
        <name>heme b</name>
        <dbReference type="ChEBI" id="CHEBI:60344"/>
    </cofactor>
</comment>
<dbReference type="Gene3D" id="1.10.489.10">
    <property type="entry name" value="Chloroperoxidase-like"/>
    <property type="match status" value="1"/>
</dbReference>
<dbReference type="OrthoDB" id="2542103at2759"/>
<dbReference type="InterPro" id="IPR000028">
    <property type="entry name" value="Chloroperoxidase"/>
</dbReference>
<keyword evidence="2 11" id="KW-0575">Peroxidase</keyword>
<keyword evidence="3" id="KW-0349">Heme</keyword>
<comment type="caution">
    <text evidence="11">The sequence shown here is derived from an EMBL/GenBank/DDBJ whole genome shotgun (WGS) entry which is preliminary data.</text>
</comment>
<keyword evidence="6" id="KW-0408">Iron</keyword>
<evidence type="ECO:0000313" key="12">
    <source>
        <dbReference type="Proteomes" id="UP001140091"/>
    </source>
</evidence>
<evidence type="ECO:0000256" key="7">
    <source>
        <dbReference type="ARBA" id="ARBA00025795"/>
    </source>
</evidence>
<dbReference type="PROSITE" id="PS51405">
    <property type="entry name" value="HEME_HALOPEROXIDASE"/>
    <property type="match status" value="1"/>
</dbReference>
<name>A0A9W8ISN7_9AGAR</name>
<sequence>MMLSKPLALLLLWVTFGATLSFAFPSFSGVTDGFQDLSARWWKDKPNPKVRLVQNPPTPPGPPRYTGTKLVNDRQHPYKPVKAGDIRGPCPALNTLANHGYLPRNGVASPSEIVTAVQEGLNANNKFAILLTYIGHLLDGNLETDLLSIGLKTRRTGPSPPPPAEAGGLNVHGTFEGDASLTRGDAFFGDNHNFNQTLFNKFVDFSNKYGGGSYDITVAGELRYSLIQDSISTNPNFTLKNIGYIVAYSISALPINFFVDGRRTDGKLSIPDARSFFKFGKFPRDFYRAARPVANEGTDKVFLAHPVMPGGNADGKVNNYVLDPTSADFNNVCRAYESVVAQVQEFYPNPTGLLRKNLIKNLRYLYIGAQGALGCTTELFPYGHS</sequence>
<dbReference type="GO" id="GO:0004601">
    <property type="term" value="F:peroxidase activity"/>
    <property type="evidence" value="ECO:0007669"/>
    <property type="project" value="UniProtKB-KW"/>
</dbReference>
<dbReference type="AlphaFoldDB" id="A0A9W8ISN7"/>
<dbReference type="Pfam" id="PF01328">
    <property type="entry name" value="Peroxidase_2"/>
    <property type="match status" value="1"/>
</dbReference>
<evidence type="ECO:0000256" key="5">
    <source>
        <dbReference type="ARBA" id="ARBA00023002"/>
    </source>
</evidence>
<evidence type="ECO:0000259" key="10">
    <source>
        <dbReference type="PROSITE" id="PS51405"/>
    </source>
</evidence>
<dbReference type="EC" id="1.11.2.1" evidence="11"/>
<feature type="region of interest" description="Disordered" evidence="8">
    <location>
        <begin position="48"/>
        <end position="71"/>
    </location>
</feature>
<dbReference type="GO" id="GO:0046872">
    <property type="term" value="F:metal ion binding"/>
    <property type="evidence" value="ECO:0007669"/>
    <property type="project" value="UniProtKB-KW"/>
</dbReference>
<feature type="chain" id="PRO_5040858572" evidence="9">
    <location>
        <begin position="24"/>
        <end position="385"/>
    </location>
</feature>
<evidence type="ECO:0000256" key="3">
    <source>
        <dbReference type="ARBA" id="ARBA00022617"/>
    </source>
</evidence>
<dbReference type="EMBL" id="JANBPK010001508">
    <property type="protein sequence ID" value="KAJ2922182.1"/>
    <property type="molecule type" value="Genomic_DNA"/>
</dbReference>
<accession>A0A9W8ISN7</accession>
<keyword evidence="9" id="KW-0732">Signal</keyword>
<dbReference type="InterPro" id="IPR036851">
    <property type="entry name" value="Chloroperoxidase-like_sf"/>
</dbReference>
<reference evidence="11" key="1">
    <citation type="submission" date="2022-06" db="EMBL/GenBank/DDBJ databases">
        <title>Genome Sequence of Candolleomyces eurysporus.</title>
        <authorList>
            <person name="Buettner E."/>
        </authorList>
    </citation>
    <scope>NUCLEOTIDE SEQUENCE</scope>
    <source>
        <strain evidence="11">VTCC 930004</strain>
    </source>
</reference>